<dbReference type="EMBL" id="BARU01043205">
    <property type="protein sequence ID" value="GAH78867.1"/>
    <property type="molecule type" value="Genomic_DNA"/>
</dbReference>
<dbReference type="InterPro" id="IPR017945">
    <property type="entry name" value="DHBP_synth_RibB-like_a/b_dom"/>
</dbReference>
<proteinExistence type="predicted"/>
<evidence type="ECO:0000313" key="1">
    <source>
        <dbReference type="EMBL" id="GAH78867.1"/>
    </source>
</evidence>
<evidence type="ECO:0008006" key="2">
    <source>
        <dbReference type="Google" id="ProtNLM"/>
    </source>
</evidence>
<dbReference type="Gene3D" id="3.90.870.10">
    <property type="entry name" value="DHBP synthase"/>
    <property type="match status" value="1"/>
</dbReference>
<dbReference type="AlphaFoldDB" id="X1IAZ6"/>
<feature type="non-terminal residue" evidence="1">
    <location>
        <position position="1"/>
    </location>
</feature>
<name>X1IAZ6_9ZZZZ</name>
<dbReference type="SUPFAM" id="SSF55821">
    <property type="entry name" value="YrdC/RibB"/>
    <property type="match status" value="1"/>
</dbReference>
<sequence>GQIDVILDGGKTITQRPSTIVDCSSAKKKSELKFLRIGSISKEEILKIINDGGI</sequence>
<comment type="caution">
    <text evidence="1">The sequence shown here is derived from an EMBL/GenBank/DDBJ whole genome shotgun (WGS) entry which is preliminary data.</text>
</comment>
<protein>
    <recommendedName>
        <fullName evidence="2">YrdC-like domain-containing protein</fullName>
    </recommendedName>
</protein>
<accession>X1IAZ6</accession>
<gene>
    <name evidence="1" type="ORF">S03H2_66214</name>
</gene>
<reference evidence="1" key="1">
    <citation type="journal article" date="2014" name="Front. Microbiol.">
        <title>High frequency of phylogenetically diverse reductive dehalogenase-homologous genes in deep subseafloor sedimentary metagenomes.</title>
        <authorList>
            <person name="Kawai M."/>
            <person name="Futagami T."/>
            <person name="Toyoda A."/>
            <person name="Takaki Y."/>
            <person name="Nishi S."/>
            <person name="Hori S."/>
            <person name="Arai W."/>
            <person name="Tsubouchi T."/>
            <person name="Morono Y."/>
            <person name="Uchiyama I."/>
            <person name="Ito T."/>
            <person name="Fujiyama A."/>
            <person name="Inagaki F."/>
            <person name="Takami H."/>
        </authorList>
    </citation>
    <scope>NUCLEOTIDE SEQUENCE</scope>
    <source>
        <strain evidence="1">Expedition CK06-06</strain>
    </source>
</reference>
<organism evidence="1">
    <name type="scientific">marine sediment metagenome</name>
    <dbReference type="NCBI Taxonomy" id="412755"/>
    <lineage>
        <taxon>unclassified sequences</taxon>
        <taxon>metagenomes</taxon>
        <taxon>ecological metagenomes</taxon>
    </lineage>
</organism>